<organism evidence="5 6">
    <name type="scientific">Candidatus Coprovicinus avistercoris</name>
    <dbReference type="NCBI Taxonomy" id="2840754"/>
    <lineage>
        <taxon>Bacteria</taxon>
        <taxon>Bacillati</taxon>
        <taxon>Actinomycetota</taxon>
        <taxon>Coriobacteriia</taxon>
        <taxon>Coriobacteriales</taxon>
        <taxon>Coriobacteriaceae</taxon>
        <taxon>Coriobacteriaceae incertae sedis</taxon>
        <taxon>Candidatus Coprovicinus</taxon>
    </lineage>
</organism>
<accession>A0A9D1HXV3</accession>
<reference evidence="5" key="2">
    <citation type="journal article" date="2021" name="PeerJ">
        <title>Extensive microbial diversity within the chicken gut microbiome revealed by metagenomics and culture.</title>
        <authorList>
            <person name="Gilroy R."/>
            <person name="Ravi A."/>
            <person name="Getino M."/>
            <person name="Pursley I."/>
            <person name="Horton D.L."/>
            <person name="Alikhan N.F."/>
            <person name="Baker D."/>
            <person name="Gharbi K."/>
            <person name="Hall N."/>
            <person name="Watson M."/>
            <person name="Adriaenssens E.M."/>
            <person name="Foster-Nyarko E."/>
            <person name="Jarju S."/>
            <person name="Secka A."/>
            <person name="Antonio M."/>
            <person name="Oren A."/>
            <person name="Chaudhuri R.R."/>
            <person name="La Ragione R."/>
            <person name="Hildebrand F."/>
            <person name="Pallen M.J."/>
        </authorList>
    </citation>
    <scope>NUCLEOTIDE SEQUENCE</scope>
    <source>
        <strain evidence="5">ChiHjej12B11-29160</strain>
    </source>
</reference>
<dbReference type="InterPro" id="IPR036129">
    <property type="entry name" value="Glycerate_kinase_sf"/>
</dbReference>
<dbReference type="AlphaFoldDB" id="A0A9D1HXV3"/>
<proteinExistence type="inferred from homology"/>
<dbReference type="InterPro" id="IPR004381">
    <property type="entry name" value="Glycerate_kinase"/>
</dbReference>
<dbReference type="PANTHER" id="PTHR21599">
    <property type="entry name" value="GLYCERATE KINASE"/>
    <property type="match status" value="1"/>
</dbReference>
<dbReference type="Gene3D" id="3.40.50.10350">
    <property type="entry name" value="Glycerate kinase, domain 1"/>
    <property type="match status" value="1"/>
</dbReference>
<comment type="caution">
    <text evidence="5">The sequence shown here is derived from an EMBL/GenBank/DDBJ whole genome shotgun (WGS) entry which is preliminary data.</text>
</comment>
<evidence type="ECO:0000313" key="5">
    <source>
        <dbReference type="EMBL" id="HIU23305.1"/>
    </source>
</evidence>
<dbReference type="GO" id="GO:0008887">
    <property type="term" value="F:glycerate kinase activity"/>
    <property type="evidence" value="ECO:0007669"/>
    <property type="project" value="UniProtKB-UniRule"/>
</dbReference>
<evidence type="ECO:0000313" key="6">
    <source>
        <dbReference type="Proteomes" id="UP000824078"/>
    </source>
</evidence>
<dbReference type="Gene3D" id="3.90.1510.10">
    <property type="entry name" value="Glycerate kinase, domain 2"/>
    <property type="match status" value="1"/>
</dbReference>
<evidence type="ECO:0000256" key="1">
    <source>
        <dbReference type="ARBA" id="ARBA00006284"/>
    </source>
</evidence>
<sequence>MKRCAMVNSSAEAPTIILAPDSFKGTLSSAEVSAGIKEVLDELMPHANIARIIMADGGEGTLSALASSMPLTIQSNIVMDPLGHPHTAKWGFMPERKIAVVEMAEASGLTLVNPSQKDPLQATSYGTGELIRAALDEGATTVLIGIGGSATNDGGMGVLSALGMRFLDSCGCELPPCGASLAHVSSIDYSELDARIKQTSFRVMCDVDNPLVGPRGATAVFGPQKGVTDSNFEILEQGMTSYAALLEKIFGEDVASMPGAGAAGGLGCALHTFLGAELVSGASCILDLANFDELLRESSFCITGEGHLDAQTAGGKAVAVVAERCAKFQVPCFVIAGGSDATPEDLRTMGLAALETCDGGGRGHDEALLYPRQTLLEAARRLIIRLLNGEFDVPLSV</sequence>
<comment type="similarity">
    <text evidence="1 4">Belongs to the glycerate kinase type-1 family.</text>
</comment>
<evidence type="ECO:0000256" key="4">
    <source>
        <dbReference type="PIRNR" id="PIRNR006078"/>
    </source>
</evidence>
<dbReference type="InterPro" id="IPR018193">
    <property type="entry name" value="Glyc_kinase_flavodox-like_fold"/>
</dbReference>
<keyword evidence="2 4" id="KW-0808">Transferase</keyword>
<name>A0A9D1HXV3_9ACTN</name>
<dbReference type="NCBIfam" id="TIGR00045">
    <property type="entry name" value="glycerate kinase"/>
    <property type="match status" value="1"/>
</dbReference>
<dbReference type="InterPro" id="IPR018197">
    <property type="entry name" value="Glycerate_kinase_RE-like"/>
</dbReference>
<reference evidence="5" key="1">
    <citation type="submission" date="2020-10" db="EMBL/GenBank/DDBJ databases">
        <authorList>
            <person name="Gilroy R."/>
        </authorList>
    </citation>
    <scope>NUCLEOTIDE SEQUENCE</scope>
    <source>
        <strain evidence="5">ChiHjej12B11-29160</strain>
    </source>
</reference>
<evidence type="ECO:0000256" key="2">
    <source>
        <dbReference type="ARBA" id="ARBA00022679"/>
    </source>
</evidence>
<evidence type="ECO:0000256" key="3">
    <source>
        <dbReference type="ARBA" id="ARBA00022777"/>
    </source>
</evidence>
<dbReference type="PIRSF" id="PIRSF006078">
    <property type="entry name" value="GlxK"/>
    <property type="match status" value="1"/>
</dbReference>
<dbReference type="Pfam" id="PF02595">
    <property type="entry name" value="Gly_kinase"/>
    <property type="match status" value="1"/>
</dbReference>
<dbReference type="EMBL" id="DVMQ01000001">
    <property type="protein sequence ID" value="HIU23305.1"/>
    <property type="molecule type" value="Genomic_DNA"/>
</dbReference>
<gene>
    <name evidence="5" type="ORF">IAD17_00015</name>
</gene>
<dbReference type="Proteomes" id="UP000824078">
    <property type="component" value="Unassembled WGS sequence"/>
</dbReference>
<keyword evidence="3 4" id="KW-0418">Kinase</keyword>
<dbReference type="SUPFAM" id="SSF110738">
    <property type="entry name" value="Glycerate kinase I"/>
    <property type="match status" value="1"/>
</dbReference>
<dbReference type="GO" id="GO:0031388">
    <property type="term" value="P:organic acid phosphorylation"/>
    <property type="evidence" value="ECO:0007669"/>
    <property type="project" value="UniProtKB-UniRule"/>
</dbReference>
<protein>
    <submittedName>
        <fullName evidence="5">Glycerate kinase</fullName>
    </submittedName>
</protein>
<dbReference type="PANTHER" id="PTHR21599:SF0">
    <property type="entry name" value="GLYCERATE KINASE"/>
    <property type="match status" value="1"/>
</dbReference>